<proteinExistence type="predicted"/>
<feature type="transmembrane region" description="Helical" evidence="1">
    <location>
        <begin position="95"/>
        <end position="116"/>
    </location>
</feature>
<feature type="chain" id="PRO_5032908005" evidence="2">
    <location>
        <begin position="20"/>
        <end position="117"/>
    </location>
</feature>
<reference evidence="3" key="1">
    <citation type="submission" date="2021-02" db="EMBL/GenBank/DDBJ databases">
        <authorList>
            <person name="Dougan E. K."/>
            <person name="Rhodes N."/>
            <person name="Thang M."/>
            <person name="Chan C."/>
        </authorList>
    </citation>
    <scope>NUCLEOTIDE SEQUENCE</scope>
</reference>
<name>A0A813JAA3_POLGL</name>
<keyword evidence="1" id="KW-1133">Transmembrane helix</keyword>
<sequence length="117" mass="13198">MLMLLLLLLMVFSSELAVGWRPRTVLRRNSKRALLSLRSNYPRDLKYRVYAASSITALVGVVGIVVGIVVGAIAFLLFFLLFSLLWLLLLVLLPWLLWIHVFGFVLMQCCGLAALYS</sequence>
<organism evidence="3 4">
    <name type="scientific">Polarella glacialis</name>
    <name type="common">Dinoflagellate</name>
    <dbReference type="NCBI Taxonomy" id="89957"/>
    <lineage>
        <taxon>Eukaryota</taxon>
        <taxon>Sar</taxon>
        <taxon>Alveolata</taxon>
        <taxon>Dinophyceae</taxon>
        <taxon>Suessiales</taxon>
        <taxon>Suessiaceae</taxon>
        <taxon>Polarella</taxon>
    </lineage>
</organism>
<dbReference type="AlphaFoldDB" id="A0A813JAA3"/>
<feature type="transmembrane region" description="Helical" evidence="1">
    <location>
        <begin position="55"/>
        <end position="88"/>
    </location>
</feature>
<dbReference type="Proteomes" id="UP000626109">
    <property type="component" value="Unassembled WGS sequence"/>
</dbReference>
<accession>A0A813JAA3</accession>
<evidence type="ECO:0000256" key="1">
    <source>
        <dbReference type="SAM" id="Phobius"/>
    </source>
</evidence>
<keyword evidence="1" id="KW-0472">Membrane</keyword>
<keyword evidence="2" id="KW-0732">Signal</keyword>
<evidence type="ECO:0000256" key="2">
    <source>
        <dbReference type="SAM" id="SignalP"/>
    </source>
</evidence>
<protein>
    <submittedName>
        <fullName evidence="3">Uncharacterized protein</fullName>
    </submittedName>
</protein>
<evidence type="ECO:0000313" key="3">
    <source>
        <dbReference type="EMBL" id="CAE8668176.1"/>
    </source>
</evidence>
<evidence type="ECO:0000313" key="4">
    <source>
        <dbReference type="Proteomes" id="UP000626109"/>
    </source>
</evidence>
<keyword evidence="1" id="KW-0812">Transmembrane</keyword>
<comment type="caution">
    <text evidence="3">The sequence shown here is derived from an EMBL/GenBank/DDBJ whole genome shotgun (WGS) entry which is preliminary data.</text>
</comment>
<dbReference type="EMBL" id="CAJNNW010021567">
    <property type="protein sequence ID" value="CAE8668176.1"/>
    <property type="molecule type" value="Genomic_DNA"/>
</dbReference>
<feature type="signal peptide" evidence="2">
    <location>
        <begin position="1"/>
        <end position="19"/>
    </location>
</feature>
<gene>
    <name evidence="3" type="ORF">PGLA2088_LOCUS16838</name>
</gene>